<organism evidence="8 9">
    <name type="scientific">Kyrpidia spormannii</name>
    <dbReference type="NCBI Taxonomy" id="2055160"/>
    <lineage>
        <taxon>Bacteria</taxon>
        <taxon>Bacillati</taxon>
        <taxon>Bacillota</taxon>
        <taxon>Bacilli</taxon>
        <taxon>Bacillales</taxon>
        <taxon>Alicyclobacillaceae</taxon>
        <taxon>Kyrpidia</taxon>
    </lineage>
</organism>
<keyword evidence="4" id="KW-0583">PHB biosynthesis</keyword>
<proteinExistence type="predicted"/>
<dbReference type="GO" id="GO:0016746">
    <property type="term" value="F:acyltransferase activity"/>
    <property type="evidence" value="ECO:0007669"/>
    <property type="project" value="UniProtKB-KW"/>
</dbReference>
<dbReference type="InterPro" id="IPR010125">
    <property type="entry name" value="PHA_synth_III_C"/>
</dbReference>
<dbReference type="SUPFAM" id="SSF53474">
    <property type="entry name" value="alpha/beta-Hydrolases"/>
    <property type="match status" value="1"/>
</dbReference>
<dbReference type="Proteomes" id="UP000231932">
    <property type="component" value="Chromosome"/>
</dbReference>
<evidence type="ECO:0000313" key="8">
    <source>
        <dbReference type="EMBL" id="ATY84954.1"/>
    </source>
</evidence>
<evidence type="ECO:0000313" key="9">
    <source>
        <dbReference type="Proteomes" id="UP000231932"/>
    </source>
</evidence>
<dbReference type="OrthoDB" id="9767934at2"/>
<dbReference type="AlphaFoldDB" id="A0A2K8N6J7"/>
<dbReference type="PANTHER" id="PTHR36837:SF2">
    <property type="entry name" value="POLY(3-HYDROXYALKANOATE) POLYMERASE SUBUNIT PHAC"/>
    <property type="match status" value="1"/>
</dbReference>
<dbReference type="NCBIfam" id="TIGR01836">
    <property type="entry name" value="PHA_synth_III_C"/>
    <property type="match status" value="1"/>
</dbReference>
<evidence type="ECO:0000256" key="5">
    <source>
        <dbReference type="ARBA" id="ARBA00023315"/>
    </source>
</evidence>
<name>A0A2K8N6J7_9BACL</name>
<dbReference type="PANTHER" id="PTHR36837">
    <property type="entry name" value="POLY(3-HYDROXYALKANOATE) POLYMERASE SUBUNIT PHAC"/>
    <property type="match status" value="1"/>
</dbReference>
<comment type="pathway">
    <text evidence="1">Biopolymer metabolism; poly-(R)-3-hydroxybutanoate biosynthesis.</text>
</comment>
<evidence type="ECO:0000256" key="3">
    <source>
        <dbReference type="ARBA" id="ARBA00022679"/>
    </source>
</evidence>
<dbReference type="InterPro" id="IPR051321">
    <property type="entry name" value="PHA/PHB_synthase"/>
</dbReference>
<reference evidence="9" key="1">
    <citation type="submission" date="2017-11" db="EMBL/GenBank/DDBJ databases">
        <title>Complete Genome Sequence of Kyrpidia sp. Strain EA-1, a thermophilic, hydrogen-oxidizing Bacterium, isolated from the Azores.</title>
        <authorList>
            <person name="Reiner J.E."/>
            <person name="Lapp C.J."/>
            <person name="Bunk B."/>
            <person name="Gescher J."/>
        </authorList>
    </citation>
    <scope>NUCLEOTIDE SEQUENCE [LARGE SCALE GENOMIC DNA]</scope>
    <source>
        <strain evidence="9">EA-1</strain>
    </source>
</reference>
<keyword evidence="3" id="KW-0808">Transferase</keyword>
<accession>A0A2K8N6J7</accession>
<dbReference type="InterPro" id="IPR000073">
    <property type="entry name" value="AB_hydrolase_1"/>
</dbReference>
<evidence type="ECO:0000256" key="1">
    <source>
        <dbReference type="ARBA" id="ARBA00004683"/>
    </source>
</evidence>
<dbReference type="KEGG" id="kyr:CVV65_08480"/>
<feature type="domain" description="AB hydrolase-1" evidence="7">
    <location>
        <begin position="105"/>
        <end position="349"/>
    </location>
</feature>
<dbReference type="InterPro" id="IPR029058">
    <property type="entry name" value="AB_hydrolase_fold"/>
</dbReference>
<dbReference type="EMBL" id="CP024955">
    <property type="protein sequence ID" value="ATY84954.1"/>
    <property type="molecule type" value="Genomic_DNA"/>
</dbReference>
<dbReference type="UniPathway" id="UPA00917"/>
<evidence type="ECO:0000256" key="2">
    <source>
        <dbReference type="ARBA" id="ARBA00019065"/>
    </source>
</evidence>
<dbReference type="Gene3D" id="3.40.50.1820">
    <property type="entry name" value="alpha/beta hydrolase"/>
    <property type="match status" value="1"/>
</dbReference>
<keyword evidence="5" id="KW-0012">Acyltransferase</keyword>
<gene>
    <name evidence="8" type="ORF">CVV65_08480</name>
</gene>
<dbReference type="GO" id="GO:0042619">
    <property type="term" value="P:poly-hydroxybutyrate biosynthetic process"/>
    <property type="evidence" value="ECO:0007669"/>
    <property type="project" value="UniProtKB-KW"/>
</dbReference>
<protein>
    <recommendedName>
        <fullName evidence="2">Poly(3-hydroxyalkanoate) polymerase subunit PhaC</fullName>
    </recommendedName>
    <alternativeName>
        <fullName evidence="6">PHB synthase subunit PhaC</fullName>
    </alternativeName>
</protein>
<evidence type="ECO:0000256" key="4">
    <source>
        <dbReference type="ARBA" id="ARBA00022752"/>
    </source>
</evidence>
<keyword evidence="9" id="KW-1185">Reference proteome</keyword>
<evidence type="ECO:0000256" key="6">
    <source>
        <dbReference type="ARBA" id="ARBA00033356"/>
    </source>
</evidence>
<dbReference type="Pfam" id="PF00561">
    <property type="entry name" value="Abhydrolase_1"/>
    <property type="match status" value="1"/>
</dbReference>
<sequence>MTAESWQTMWNAMFLQQDALARMGHRWLEQAPTSWRRYRKAVEILSQAEPPTGQTPKTAIWRKNKMRLYHFSLPGVERVHQFPVLMMYAMINKPYILDMEPGHSFVEFLVQQGFSVYMIDWGVAGPEDRHNGFGEYMFDYLDKAVDRVLRHAGADRIHMFAYCMGGTMGAMYTALFPDKVKDLTLLAAPIDFRHAPLYNQWLRKEYFDVDKLVETFGNVPPEVIDFGNKMLKPMSNFVDPWVSLLDRVDDETFVHSWRMLNKWVNDGTPFPGQAYREWIHEFYQDNKLIEGTLILRDRPVDLSQIRCPVLLLTAERDHIVPPPQSEALFEHILSSDRTEYQFPVGHVSLVYGGTASKRVYPRTADWLKAHDAM</sequence>
<evidence type="ECO:0000259" key="7">
    <source>
        <dbReference type="Pfam" id="PF00561"/>
    </source>
</evidence>